<dbReference type="AlphaFoldDB" id="A0A0F9GTN1"/>
<accession>A0A0F9GTN1</accession>
<comment type="caution">
    <text evidence="1">The sequence shown here is derived from an EMBL/GenBank/DDBJ whole genome shotgun (WGS) entry which is preliminary data.</text>
</comment>
<evidence type="ECO:0000313" key="1">
    <source>
        <dbReference type="EMBL" id="KKL66452.1"/>
    </source>
</evidence>
<reference evidence="1" key="1">
    <citation type="journal article" date="2015" name="Nature">
        <title>Complex archaea that bridge the gap between prokaryotes and eukaryotes.</title>
        <authorList>
            <person name="Spang A."/>
            <person name="Saw J.H."/>
            <person name="Jorgensen S.L."/>
            <person name="Zaremba-Niedzwiedzka K."/>
            <person name="Martijn J."/>
            <person name="Lind A.E."/>
            <person name="van Eijk R."/>
            <person name="Schleper C."/>
            <person name="Guy L."/>
            <person name="Ettema T.J."/>
        </authorList>
    </citation>
    <scope>NUCLEOTIDE SEQUENCE</scope>
</reference>
<sequence length="130" mass="14731">MRDNFRQLGIPGTSYSLQLVSNNGKVVLHILKGTDVIDSLILKDEDVEDGIPKLNLLVGWVLRTLPTPNINPHLIMRTAQALVRLVFKKKSGYNVKVPLPFTLPRSLEKLINFKVEQFRTLENSIAIKEE</sequence>
<name>A0A0F9GTN1_9ZZZZ</name>
<gene>
    <name evidence="1" type="ORF">LCGC14_2144830</name>
</gene>
<protein>
    <submittedName>
        <fullName evidence="1">Uncharacterized protein</fullName>
    </submittedName>
</protein>
<proteinExistence type="predicted"/>
<organism evidence="1">
    <name type="scientific">marine sediment metagenome</name>
    <dbReference type="NCBI Taxonomy" id="412755"/>
    <lineage>
        <taxon>unclassified sequences</taxon>
        <taxon>metagenomes</taxon>
        <taxon>ecological metagenomes</taxon>
    </lineage>
</organism>
<dbReference type="EMBL" id="LAZR01027196">
    <property type="protein sequence ID" value="KKL66452.1"/>
    <property type="molecule type" value="Genomic_DNA"/>
</dbReference>
<feature type="non-terminal residue" evidence="1">
    <location>
        <position position="130"/>
    </location>
</feature>